<organism evidence="1 2">
    <name type="scientific">Smallanthus sonchifolius</name>
    <dbReference type="NCBI Taxonomy" id="185202"/>
    <lineage>
        <taxon>Eukaryota</taxon>
        <taxon>Viridiplantae</taxon>
        <taxon>Streptophyta</taxon>
        <taxon>Embryophyta</taxon>
        <taxon>Tracheophyta</taxon>
        <taxon>Spermatophyta</taxon>
        <taxon>Magnoliopsida</taxon>
        <taxon>eudicotyledons</taxon>
        <taxon>Gunneridae</taxon>
        <taxon>Pentapetalae</taxon>
        <taxon>asterids</taxon>
        <taxon>campanulids</taxon>
        <taxon>Asterales</taxon>
        <taxon>Asteraceae</taxon>
        <taxon>Asteroideae</taxon>
        <taxon>Heliantheae alliance</taxon>
        <taxon>Millerieae</taxon>
        <taxon>Smallanthus</taxon>
    </lineage>
</organism>
<proteinExistence type="predicted"/>
<reference evidence="2" key="1">
    <citation type="journal article" date="2022" name="Mol. Ecol. Resour.">
        <title>The genomes of chicory, endive, great burdock and yacon provide insights into Asteraceae palaeo-polyploidization history and plant inulin production.</title>
        <authorList>
            <person name="Fan W."/>
            <person name="Wang S."/>
            <person name="Wang H."/>
            <person name="Wang A."/>
            <person name="Jiang F."/>
            <person name="Liu H."/>
            <person name="Zhao H."/>
            <person name="Xu D."/>
            <person name="Zhang Y."/>
        </authorList>
    </citation>
    <scope>NUCLEOTIDE SEQUENCE [LARGE SCALE GENOMIC DNA]</scope>
    <source>
        <strain evidence="2">cv. Yunnan</strain>
    </source>
</reference>
<gene>
    <name evidence="1" type="ORF">L1987_32656</name>
</gene>
<accession>A0ACB9HNM1</accession>
<name>A0ACB9HNM1_9ASTR</name>
<dbReference type="EMBL" id="CM042028">
    <property type="protein sequence ID" value="KAI3797399.1"/>
    <property type="molecule type" value="Genomic_DNA"/>
</dbReference>
<dbReference type="Proteomes" id="UP001056120">
    <property type="component" value="Linkage Group LG11"/>
</dbReference>
<protein>
    <submittedName>
        <fullName evidence="1">Uncharacterized protein</fullName>
    </submittedName>
</protein>
<comment type="caution">
    <text evidence="1">The sequence shown here is derived from an EMBL/GenBank/DDBJ whole genome shotgun (WGS) entry which is preliminary data.</text>
</comment>
<keyword evidence="2" id="KW-1185">Reference proteome</keyword>
<sequence length="141" mass="15882">MFLQKRKNVVRVLVLKVHGDGKIAEGGRVLFKMVSTRGRGRGRGRGRPPVNRRQIEEHSHVEIHENEEHVSNVGPDHEEHVSHAESIHEERLTLEPEVRATIVEEVGIVLQATLPADLATTLKESNKDNPRGNPHGGRRRN</sequence>
<evidence type="ECO:0000313" key="2">
    <source>
        <dbReference type="Proteomes" id="UP001056120"/>
    </source>
</evidence>
<evidence type="ECO:0000313" key="1">
    <source>
        <dbReference type="EMBL" id="KAI3797399.1"/>
    </source>
</evidence>
<reference evidence="1 2" key="2">
    <citation type="journal article" date="2022" name="Mol. Ecol. Resour.">
        <title>The genomes of chicory, endive, great burdock and yacon provide insights into Asteraceae paleo-polyploidization history and plant inulin production.</title>
        <authorList>
            <person name="Fan W."/>
            <person name="Wang S."/>
            <person name="Wang H."/>
            <person name="Wang A."/>
            <person name="Jiang F."/>
            <person name="Liu H."/>
            <person name="Zhao H."/>
            <person name="Xu D."/>
            <person name="Zhang Y."/>
        </authorList>
    </citation>
    <scope>NUCLEOTIDE SEQUENCE [LARGE SCALE GENOMIC DNA]</scope>
    <source>
        <strain evidence="2">cv. Yunnan</strain>
        <tissue evidence="1">Leaves</tissue>
    </source>
</reference>